<dbReference type="Proteomes" id="UP000199623">
    <property type="component" value="Unassembled WGS sequence"/>
</dbReference>
<dbReference type="STRING" id="200378.SAMN05216553_1035"/>
<name>A0A1G7NIM5_9PSEU</name>
<dbReference type="EMBL" id="FNCC01000003">
    <property type="protein sequence ID" value="SDF73149.1"/>
    <property type="molecule type" value="Genomic_DNA"/>
</dbReference>
<evidence type="ECO:0000313" key="4">
    <source>
        <dbReference type="EMBL" id="SDF73149.1"/>
    </source>
</evidence>
<dbReference type="NCBIfam" id="TIGR00377">
    <property type="entry name" value="ant_ant_sig"/>
    <property type="match status" value="1"/>
</dbReference>
<dbReference type="InterPro" id="IPR036513">
    <property type="entry name" value="STAS_dom_sf"/>
</dbReference>
<dbReference type="RefSeq" id="WP_090046963.1">
    <property type="nucleotide sequence ID" value="NZ_FNCC01000003.1"/>
</dbReference>
<evidence type="ECO:0000313" key="5">
    <source>
        <dbReference type="Proteomes" id="UP000199623"/>
    </source>
</evidence>
<dbReference type="Pfam" id="PF13466">
    <property type="entry name" value="STAS_2"/>
    <property type="match status" value="1"/>
</dbReference>
<evidence type="ECO:0000256" key="2">
    <source>
        <dbReference type="RuleBase" id="RU003749"/>
    </source>
</evidence>
<protein>
    <recommendedName>
        <fullName evidence="2">Anti-sigma factor antagonist</fullName>
    </recommendedName>
</protein>
<dbReference type="Gene3D" id="3.30.750.24">
    <property type="entry name" value="STAS domain"/>
    <property type="match status" value="1"/>
</dbReference>
<dbReference type="PROSITE" id="PS50801">
    <property type="entry name" value="STAS"/>
    <property type="match status" value="1"/>
</dbReference>
<dbReference type="OrthoDB" id="3576811at2"/>
<dbReference type="PANTHER" id="PTHR33495">
    <property type="entry name" value="ANTI-SIGMA FACTOR ANTAGONIST TM_1081-RELATED-RELATED"/>
    <property type="match status" value="1"/>
</dbReference>
<accession>A0A1G7NIM5</accession>
<feature type="domain" description="STAS" evidence="3">
    <location>
        <begin position="9"/>
        <end position="120"/>
    </location>
</feature>
<sequence length="126" mass="13275">MSYDFSLPLQVQREVHGQSVVVSARGEIDQNTVAALGSELRTAVALTTPPFPVVADLSGVTFLGSAGLNELLKHERVARASGISLRIAAAHRAVVRVIAASGLDEVLTTYPDVPRALSGREIRSAS</sequence>
<dbReference type="GO" id="GO:0043856">
    <property type="term" value="F:anti-sigma factor antagonist activity"/>
    <property type="evidence" value="ECO:0007669"/>
    <property type="project" value="InterPro"/>
</dbReference>
<dbReference type="InterPro" id="IPR003658">
    <property type="entry name" value="Anti-sigma_ant"/>
</dbReference>
<dbReference type="AlphaFoldDB" id="A0A1G7NIM5"/>
<dbReference type="InterPro" id="IPR002645">
    <property type="entry name" value="STAS_dom"/>
</dbReference>
<gene>
    <name evidence="4" type="ORF">SAMN05216553_1035</name>
</gene>
<dbReference type="CDD" id="cd07043">
    <property type="entry name" value="STAS_anti-anti-sigma_factors"/>
    <property type="match status" value="1"/>
</dbReference>
<keyword evidence="5" id="KW-1185">Reference proteome</keyword>
<evidence type="ECO:0000256" key="1">
    <source>
        <dbReference type="ARBA" id="ARBA00009013"/>
    </source>
</evidence>
<evidence type="ECO:0000259" key="3">
    <source>
        <dbReference type="PROSITE" id="PS50801"/>
    </source>
</evidence>
<comment type="similarity">
    <text evidence="1 2">Belongs to the anti-sigma-factor antagonist family.</text>
</comment>
<reference evidence="5" key="1">
    <citation type="submission" date="2016-10" db="EMBL/GenBank/DDBJ databases">
        <authorList>
            <person name="Varghese N."/>
            <person name="Submissions S."/>
        </authorList>
    </citation>
    <scope>NUCLEOTIDE SEQUENCE [LARGE SCALE GENOMIC DNA]</scope>
    <source>
        <strain evidence="5">CGMCC 4.3506</strain>
    </source>
</reference>
<organism evidence="4 5">
    <name type="scientific">Lentzea fradiae</name>
    <dbReference type="NCBI Taxonomy" id="200378"/>
    <lineage>
        <taxon>Bacteria</taxon>
        <taxon>Bacillati</taxon>
        <taxon>Actinomycetota</taxon>
        <taxon>Actinomycetes</taxon>
        <taxon>Pseudonocardiales</taxon>
        <taxon>Pseudonocardiaceae</taxon>
        <taxon>Lentzea</taxon>
    </lineage>
</organism>
<proteinExistence type="inferred from homology"/>
<dbReference type="InterPro" id="IPR058548">
    <property type="entry name" value="MlaB-like_STAS"/>
</dbReference>
<dbReference type="PANTHER" id="PTHR33495:SF2">
    <property type="entry name" value="ANTI-SIGMA FACTOR ANTAGONIST TM_1081-RELATED"/>
    <property type="match status" value="1"/>
</dbReference>
<dbReference type="SUPFAM" id="SSF52091">
    <property type="entry name" value="SpoIIaa-like"/>
    <property type="match status" value="1"/>
</dbReference>